<dbReference type="AlphaFoldDB" id="A0A7G5GQT7"/>
<name>A0A7G5GQT7_9BACT</name>
<dbReference type="Proteomes" id="UP000515369">
    <property type="component" value="Chromosome"/>
</dbReference>
<dbReference type="RefSeq" id="WP_182458517.1">
    <property type="nucleotide sequence ID" value="NZ_CP059732.1"/>
</dbReference>
<dbReference type="PROSITE" id="PS51257">
    <property type="entry name" value="PROKAR_LIPOPROTEIN"/>
    <property type="match status" value="1"/>
</dbReference>
<keyword evidence="2" id="KW-1185">Reference proteome</keyword>
<sequence length="145" mass="16365">MKAWRLCIFLLIIGLLGCRKDETTPNDLLYRRWRMTQIQYNNGQSVDISANDAGSIVTFKANGMILYGEDGKYDPCCLPDRFNRKGNILDLIDVQNIPLPERTPNPTCALVDCAPPGNVWQIDKLTSSSLIITQERAIATYQPYP</sequence>
<dbReference type="KEGG" id="sfol:H3H32_25110"/>
<evidence type="ECO:0008006" key="3">
    <source>
        <dbReference type="Google" id="ProtNLM"/>
    </source>
</evidence>
<proteinExistence type="predicted"/>
<evidence type="ECO:0000313" key="2">
    <source>
        <dbReference type="Proteomes" id="UP000515369"/>
    </source>
</evidence>
<reference evidence="1 2" key="1">
    <citation type="submission" date="2020-07" db="EMBL/GenBank/DDBJ databases">
        <title>Spirosoma foliorum sp. nov., isolated from the leaves on the Nejang mountain Korea, Republic of.</title>
        <authorList>
            <person name="Ho H."/>
            <person name="Lee Y.-J."/>
            <person name="Nurcahyanto D.-A."/>
            <person name="Kim S.-G."/>
        </authorList>
    </citation>
    <scope>NUCLEOTIDE SEQUENCE [LARGE SCALE GENOMIC DNA]</scope>
    <source>
        <strain evidence="1 2">PL0136</strain>
    </source>
</reference>
<evidence type="ECO:0000313" key="1">
    <source>
        <dbReference type="EMBL" id="QMW01229.1"/>
    </source>
</evidence>
<dbReference type="EMBL" id="CP059732">
    <property type="protein sequence ID" value="QMW01229.1"/>
    <property type="molecule type" value="Genomic_DNA"/>
</dbReference>
<organism evidence="1 2">
    <name type="scientific">Spirosoma foliorum</name>
    <dbReference type="NCBI Taxonomy" id="2710596"/>
    <lineage>
        <taxon>Bacteria</taxon>
        <taxon>Pseudomonadati</taxon>
        <taxon>Bacteroidota</taxon>
        <taxon>Cytophagia</taxon>
        <taxon>Cytophagales</taxon>
        <taxon>Cytophagaceae</taxon>
        <taxon>Spirosoma</taxon>
    </lineage>
</organism>
<accession>A0A7G5GQT7</accession>
<gene>
    <name evidence="1" type="ORF">H3H32_25110</name>
</gene>
<protein>
    <recommendedName>
        <fullName evidence="3">Lipoprotein</fullName>
    </recommendedName>
</protein>